<organism evidence="1 2">
    <name type="scientific">Lelliottia amnigena</name>
    <name type="common">Enterobacter amnigenus</name>
    <dbReference type="NCBI Taxonomy" id="61646"/>
    <lineage>
        <taxon>Bacteria</taxon>
        <taxon>Pseudomonadati</taxon>
        <taxon>Pseudomonadota</taxon>
        <taxon>Gammaproteobacteria</taxon>
        <taxon>Enterobacterales</taxon>
        <taxon>Enterobacteriaceae</taxon>
        <taxon>Lelliottia</taxon>
    </lineage>
</organism>
<evidence type="ECO:0000313" key="2">
    <source>
        <dbReference type="Proteomes" id="UP001335910"/>
    </source>
</evidence>
<dbReference type="RefSeq" id="WP_331389074.1">
    <property type="nucleotide sequence ID" value="NZ_JAZKLB010000001.1"/>
</dbReference>
<gene>
    <name evidence="1" type="ORF">V4839_06995</name>
</gene>
<evidence type="ECO:0000313" key="1">
    <source>
        <dbReference type="EMBL" id="MEE9683232.1"/>
    </source>
</evidence>
<keyword evidence="2" id="KW-1185">Reference proteome</keyword>
<dbReference type="EMBL" id="JAZKLI010000001">
    <property type="protein sequence ID" value="MEE9683232.1"/>
    <property type="molecule type" value="Genomic_DNA"/>
</dbReference>
<sequence length="210" mass="22488">MAMKSCRECGQRVSSEAKVCPGCGVKKPYQSPVRGLIFIGIVVIAIYKGCSGEGSSTGNSYHSNDVASSNAPTSQPFVSPDVVKVKKAPPVNLSPASTAPFTVAQVCKATIAGMFGHDIGSIKTAKAGTKGVFTILYRRPSDGQNFSFDCKLSDDNVIWRESGKSSNRWNGTGNVEFNVVFTIKDSTLTITELHADSDDVTYKFSKKDSR</sequence>
<accession>A0ABU7U8E2</accession>
<comment type="caution">
    <text evidence="1">The sequence shown here is derived from an EMBL/GenBank/DDBJ whole genome shotgun (WGS) entry which is preliminary data.</text>
</comment>
<proteinExistence type="predicted"/>
<reference evidence="1 2" key="1">
    <citation type="submission" date="2023-10" db="EMBL/GenBank/DDBJ databases">
        <title>Wastewater isolates of ESBL- and carbapenemase-producing Gram-negative bacteria from New Zealand.</title>
        <authorList>
            <person name="Straub C."/>
            <person name="Weaver L."/>
            <person name="Cornelius A."/>
            <person name="Mcgill E."/>
            <person name="Dyet K."/>
            <person name="White L."/>
            <person name="Pattis I."/>
        </authorList>
    </citation>
    <scope>NUCLEOTIDE SEQUENCE [LARGE SCALE GENOMIC DNA]</scope>
    <source>
        <strain evidence="1 2">ESBL35</strain>
    </source>
</reference>
<name>A0ABU7U8E2_LELAM</name>
<protein>
    <recommendedName>
        <fullName evidence="3">Zinc ribbon domain-containing protein</fullName>
    </recommendedName>
</protein>
<dbReference type="Proteomes" id="UP001335910">
    <property type="component" value="Unassembled WGS sequence"/>
</dbReference>
<evidence type="ECO:0008006" key="3">
    <source>
        <dbReference type="Google" id="ProtNLM"/>
    </source>
</evidence>